<dbReference type="Proteomes" id="UP001164286">
    <property type="component" value="Unassembled WGS sequence"/>
</dbReference>
<dbReference type="GeneID" id="77727207"/>
<dbReference type="SUPFAM" id="SSF48452">
    <property type="entry name" value="TPR-like"/>
    <property type="match status" value="1"/>
</dbReference>
<name>A0AA38H4I3_9TREE</name>
<sequence>MSRSRPQQLAALLATRPLTQRQLHVALRAQAGIAASPPRDFLSRSRASVFSGPSRAYATSPASGPGGVRISYLFGGLVGLGLLVTTYGLLEYFFSLQTWPEHIRTPLKAAIKARNAGDWARSETYFQKAIEAALSLPSSSLQPDPLQKLTGLYVSYASLLESQGQLVKAYTTLRTALHHLGPTPLIPSSTGSEWAGPSYVLDSADHIRAIGLSQKLGHLALQLSAGSYPPPFPVDTDRPTEAVGWLDAAESYLSGALTAMLKLGLIQGGSAKASGVIAGKDIVLPEGGTEEDGGRVDKRGLGMTMEALSEVYARKKQYEVSAQLLLQAISILLPPGSKEAPPARDRCQAALLMTSISSHTLNPRTPQAIKVSRSWSLQGLQIAESTLAENGTSSAADPSTLICNRARSVALQNMGMLSEIEQDLPTALGYFDKSLAASKEIGFAEGRREAMEAIRRLRNQGVTEPTISRTS</sequence>
<evidence type="ECO:0000256" key="1">
    <source>
        <dbReference type="SAM" id="Phobius"/>
    </source>
</evidence>
<feature type="transmembrane region" description="Helical" evidence="1">
    <location>
        <begin position="70"/>
        <end position="94"/>
    </location>
</feature>
<reference evidence="2" key="1">
    <citation type="journal article" date="2022" name="G3 (Bethesda)">
        <title>High quality genome of the basidiomycete yeast Dioszegia hungarica PDD-24b-2 isolated from cloud water.</title>
        <authorList>
            <person name="Jarrige D."/>
            <person name="Haridas S."/>
            <person name="Bleykasten-Grosshans C."/>
            <person name="Joly M."/>
            <person name="Nadalig T."/>
            <person name="Sancelme M."/>
            <person name="Vuilleumier S."/>
            <person name="Grigoriev I.V."/>
            <person name="Amato P."/>
            <person name="Bringel F."/>
        </authorList>
    </citation>
    <scope>NUCLEOTIDE SEQUENCE</scope>
    <source>
        <strain evidence="2">PDD-24b-2</strain>
    </source>
</reference>
<dbReference type="PANTHER" id="PTHR28142:SF1">
    <property type="entry name" value="MITOCHONDRIAL INNER MEMBRANE I-AAA PROTEASE SUPERCOMPLEX SUBUNIT MGR3-RELATED"/>
    <property type="match status" value="1"/>
</dbReference>
<keyword evidence="1" id="KW-0472">Membrane</keyword>
<protein>
    <recommendedName>
        <fullName evidence="4">TPR-like protein</fullName>
    </recommendedName>
</protein>
<dbReference type="RefSeq" id="XP_052942186.1">
    <property type="nucleotide sequence ID" value="XM_053088002.1"/>
</dbReference>
<organism evidence="2 3">
    <name type="scientific">Dioszegia hungarica</name>
    <dbReference type="NCBI Taxonomy" id="4972"/>
    <lineage>
        <taxon>Eukaryota</taxon>
        <taxon>Fungi</taxon>
        <taxon>Dikarya</taxon>
        <taxon>Basidiomycota</taxon>
        <taxon>Agaricomycotina</taxon>
        <taxon>Tremellomycetes</taxon>
        <taxon>Tremellales</taxon>
        <taxon>Bulleribasidiaceae</taxon>
        <taxon>Dioszegia</taxon>
    </lineage>
</organism>
<accession>A0AA38H4I3</accession>
<evidence type="ECO:0008006" key="4">
    <source>
        <dbReference type="Google" id="ProtNLM"/>
    </source>
</evidence>
<dbReference type="InterPro" id="IPR011990">
    <property type="entry name" value="TPR-like_helical_dom_sf"/>
</dbReference>
<comment type="caution">
    <text evidence="2">The sequence shown here is derived from an EMBL/GenBank/DDBJ whole genome shotgun (WGS) entry which is preliminary data.</text>
</comment>
<dbReference type="AlphaFoldDB" id="A0AA38H4I3"/>
<proteinExistence type="predicted"/>
<keyword evidence="1" id="KW-1133">Transmembrane helix</keyword>
<dbReference type="EMBL" id="JAKWFO010000014">
    <property type="protein sequence ID" value="KAI9632409.1"/>
    <property type="molecule type" value="Genomic_DNA"/>
</dbReference>
<gene>
    <name evidence="2" type="ORF">MKK02DRAFT_30228</name>
</gene>
<keyword evidence="3" id="KW-1185">Reference proteome</keyword>
<keyword evidence="1" id="KW-0812">Transmembrane</keyword>
<evidence type="ECO:0000313" key="3">
    <source>
        <dbReference type="Proteomes" id="UP001164286"/>
    </source>
</evidence>
<evidence type="ECO:0000313" key="2">
    <source>
        <dbReference type="EMBL" id="KAI9632409.1"/>
    </source>
</evidence>
<dbReference type="InterPro" id="IPR040201">
    <property type="entry name" value="Mrg3-like"/>
</dbReference>
<dbReference type="Gene3D" id="1.25.40.10">
    <property type="entry name" value="Tetratricopeptide repeat domain"/>
    <property type="match status" value="1"/>
</dbReference>
<dbReference type="PANTHER" id="PTHR28142">
    <property type="entry name" value="MITOCHONDRIAL INNER MEMBRANE I-AAA PROTEASE SUPERCOMPLEX SUBUNIT MGR3-RELATED"/>
    <property type="match status" value="1"/>
</dbReference>